<gene>
    <name evidence="1" type="ORF">EV421DRAFT_1195331</name>
</gene>
<proteinExistence type="predicted"/>
<reference evidence="1" key="1">
    <citation type="submission" date="2023-06" db="EMBL/GenBank/DDBJ databases">
        <authorList>
            <consortium name="Lawrence Berkeley National Laboratory"/>
            <person name="Ahrendt S."/>
            <person name="Sahu N."/>
            <person name="Indic B."/>
            <person name="Wong-Bajracharya J."/>
            <person name="Merenyi Z."/>
            <person name="Ke H.-M."/>
            <person name="Monk M."/>
            <person name="Kocsube S."/>
            <person name="Drula E."/>
            <person name="Lipzen A."/>
            <person name="Balint B."/>
            <person name="Henrissat B."/>
            <person name="Andreopoulos B."/>
            <person name="Martin F.M."/>
            <person name="Harder C.B."/>
            <person name="Rigling D."/>
            <person name="Ford K.L."/>
            <person name="Foster G.D."/>
            <person name="Pangilinan J."/>
            <person name="Papanicolaou A."/>
            <person name="Barry K."/>
            <person name="LaButti K."/>
            <person name="Viragh M."/>
            <person name="Koriabine M."/>
            <person name="Yan M."/>
            <person name="Riley R."/>
            <person name="Champramary S."/>
            <person name="Plett K.L."/>
            <person name="Tsai I.J."/>
            <person name="Slot J."/>
            <person name="Sipos G."/>
            <person name="Plett J."/>
            <person name="Nagy L.G."/>
            <person name="Grigoriev I.V."/>
        </authorList>
    </citation>
    <scope>NUCLEOTIDE SEQUENCE</scope>
    <source>
        <strain evidence="1">FPL87.14</strain>
    </source>
</reference>
<accession>A0AA39MYU1</accession>
<evidence type="ECO:0000313" key="1">
    <source>
        <dbReference type="EMBL" id="KAK0450920.1"/>
    </source>
</evidence>
<comment type="caution">
    <text evidence="1">The sequence shown here is derived from an EMBL/GenBank/DDBJ whole genome shotgun (WGS) entry which is preliminary data.</text>
</comment>
<dbReference type="EMBL" id="JAUEPT010000006">
    <property type="protein sequence ID" value="KAK0450920.1"/>
    <property type="molecule type" value="Genomic_DNA"/>
</dbReference>
<keyword evidence="2" id="KW-1185">Reference proteome</keyword>
<dbReference type="Proteomes" id="UP001175226">
    <property type="component" value="Unassembled WGS sequence"/>
</dbReference>
<dbReference type="AlphaFoldDB" id="A0AA39MYU1"/>
<evidence type="ECO:0000313" key="2">
    <source>
        <dbReference type="Proteomes" id="UP001175226"/>
    </source>
</evidence>
<organism evidence="1 2">
    <name type="scientific">Armillaria borealis</name>
    <dbReference type="NCBI Taxonomy" id="47425"/>
    <lineage>
        <taxon>Eukaryota</taxon>
        <taxon>Fungi</taxon>
        <taxon>Dikarya</taxon>
        <taxon>Basidiomycota</taxon>
        <taxon>Agaricomycotina</taxon>
        <taxon>Agaricomycetes</taxon>
        <taxon>Agaricomycetidae</taxon>
        <taxon>Agaricales</taxon>
        <taxon>Marasmiineae</taxon>
        <taxon>Physalacriaceae</taxon>
        <taxon>Armillaria</taxon>
    </lineage>
</organism>
<sequence>MFPQDGLATASTFESLVTAPISRHYGNFWSAYPRRHGLSGLQVACESGASTNLVVPTNLLDQVFSLVGNGLCLEMVTCVSCRSVSKRIFSIRALTTVCGSASCLFKGGIRSANCGCRVNFPRKLGKNFEYISFNKHFNSLCRPLNLIPSLRCLFAPPRKPLSKLYLSKSYLGISLRMMKSFVKILHRLFACRLIVFRMPCATTHTVDLFLNSDLKQKVPTHLSLPHP</sequence>
<protein>
    <submittedName>
        <fullName evidence="1">Uncharacterized protein</fullName>
    </submittedName>
</protein>
<name>A0AA39MYU1_9AGAR</name>